<dbReference type="NCBIfam" id="NF001136">
    <property type="entry name" value="PRK00142.1-4"/>
    <property type="match status" value="1"/>
</dbReference>
<dbReference type="SUPFAM" id="SSF52821">
    <property type="entry name" value="Rhodanese/Cell cycle control phosphatase"/>
    <property type="match status" value="1"/>
</dbReference>
<dbReference type="RefSeq" id="WP_136538082.1">
    <property type="nucleotide sequence ID" value="NZ_STGU01000001.1"/>
</dbReference>
<dbReference type="PANTHER" id="PTHR43268:SF3">
    <property type="entry name" value="RHODANESE-LIKE DOMAIN-CONTAINING PROTEIN 7-RELATED"/>
    <property type="match status" value="1"/>
</dbReference>
<comment type="caution">
    <text evidence="3">The sequence shown here is derived from an EMBL/GenBank/DDBJ whole genome shotgun (WGS) entry which is preliminary data.</text>
</comment>
<keyword evidence="1" id="KW-0560">Oxidoreductase</keyword>
<proteinExistence type="inferred from homology"/>
<comment type="similarity">
    <text evidence="1">Belongs to the TrhO family.</text>
</comment>
<dbReference type="InterPro" id="IPR040503">
    <property type="entry name" value="TRHO_N"/>
</dbReference>
<evidence type="ECO:0000313" key="3">
    <source>
        <dbReference type="EMBL" id="THV39109.1"/>
    </source>
</evidence>
<dbReference type="InterPro" id="IPR020936">
    <property type="entry name" value="TrhO"/>
</dbReference>
<accession>A0A4S8QD97</accession>
<evidence type="ECO:0000313" key="4">
    <source>
        <dbReference type="Proteomes" id="UP000307378"/>
    </source>
</evidence>
<keyword evidence="3" id="KW-0808">Transferase</keyword>
<gene>
    <name evidence="1" type="primary">trhO</name>
    <name evidence="3" type="ORF">FAA86_01720</name>
</gene>
<dbReference type="Gene3D" id="3.30.70.100">
    <property type="match status" value="1"/>
</dbReference>
<sequence length="314" mass="35360">MTEHSAAPRPETSGAFCVAALYHFAKFPRFASFQEPLESLCKAEGVKGTLLLAHEGINGTIAGTDAAIAKVLAYIRSQPEFTSLEHKESRASKMPFLRMKVRLKKEIVTMGVEDIDPNEIVGTYVDPKDWNELISDPDTIVIDTRNDYETAIGIFRGAVDPNTKTFREFPDWVKNNPGLHNKPKIAMYCTGGIRCEKATAFMKQQGFEEVYHLKGGILKYLEEVPEEQSLWDGACFVFDERVSVTHGLKEGNHKLCHACRNPITAEELTHPHYEEGVSCSHCYDSRTEADRDRYRQRQLQIALAKKRGEKHIGG</sequence>
<dbReference type="GO" id="GO:0006400">
    <property type="term" value="P:tRNA modification"/>
    <property type="evidence" value="ECO:0007669"/>
    <property type="project" value="UniProtKB-UniRule"/>
</dbReference>
<dbReference type="EC" id="1.14.-.-" evidence="1"/>
<dbReference type="Proteomes" id="UP000307378">
    <property type="component" value="Unassembled WGS sequence"/>
</dbReference>
<evidence type="ECO:0000256" key="1">
    <source>
        <dbReference type="HAMAP-Rule" id="MF_00469"/>
    </source>
</evidence>
<reference evidence="3 4" key="1">
    <citation type="submission" date="2019-04" db="EMBL/GenBank/DDBJ databases">
        <title>genome sequence of strain W3.</title>
        <authorList>
            <person name="Gao J."/>
            <person name="Sun J."/>
        </authorList>
    </citation>
    <scope>NUCLEOTIDE SEQUENCE [LARGE SCALE GENOMIC DNA]</scope>
    <source>
        <strain evidence="3 4">W3</strain>
    </source>
</reference>
<dbReference type="Pfam" id="PF17773">
    <property type="entry name" value="UPF0176_N"/>
    <property type="match status" value="1"/>
</dbReference>
<dbReference type="Pfam" id="PF00581">
    <property type="entry name" value="Rhodanese"/>
    <property type="match status" value="1"/>
</dbReference>
<name>A0A4S8QD97_9HYPH</name>
<dbReference type="SMART" id="SM00450">
    <property type="entry name" value="RHOD"/>
    <property type="match status" value="1"/>
</dbReference>
<comment type="catalytic activity">
    <reaction evidence="1">
        <text>uridine(34) in tRNA + AH2 + O2 = 5-hydroxyuridine(34) in tRNA + A + H2O</text>
        <dbReference type="Rhea" id="RHEA:64224"/>
        <dbReference type="Rhea" id="RHEA-COMP:11727"/>
        <dbReference type="Rhea" id="RHEA-COMP:13381"/>
        <dbReference type="ChEBI" id="CHEBI:13193"/>
        <dbReference type="ChEBI" id="CHEBI:15377"/>
        <dbReference type="ChEBI" id="CHEBI:15379"/>
        <dbReference type="ChEBI" id="CHEBI:17499"/>
        <dbReference type="ChEBI" id="CHEBI:65315"/>
        <dbReference type="ChEBI" id="CHEBI:136877"/>
    </reaction>
</comment>
<comment type="function">
    <text evidence="1">Catalyzes oxygen-dependent 5-hydroxyuridine (ho5U) modification at position 34 in tRNAs.</text>
</comment>
<feature type="domain" description="Rhodanese" evidence="2">
    <location>
        <begin position="135"/>
        <end position="229"/>
    </location>
</feature>
<organism evidence="3 4">
    <name type="scientific">Rhizobium rosettiformans W3</name>
    <dbReference type="NCBI Taxonomy" id="538378"/>
    <lineage>
        <taxon>Bacteria</taxon>
        <taxon>Pseudomonadati</taxon>
        <taxon>Pseudomonadota</taxon>
        <taxon>Alphaproteobacteria</taxon>
        <taxon>Hyphomicrobiales</taxon>
        <taxon>Rhizobiaceae</taxon>
        <taxon>Rhizobium/Agrobacterium group</taxon>
        <taxon>Rhizobium</taxon>
    </lineage>
</organism>
<dbReference type="EMBL" id="STGU01000001">
    <property type="protein sequence ID" value="THV39109.1"/>
    <property type="molecule type" value="Genomic_DNA"/>
</dbReference>
<dbReference type="GO" id="GO:0016740">
    <property type="term" value="F:transferase activity"/>
    <property type="evidence" value="ECO:0007669"/>
    <property type="project" value="UniProtKB-KW"/>
</dbReference>
<dbReference type="GO" id="GO:0016705">
    <property type="term" value="F:oxidoreductase activity, acting on paired donors, with incorporation or reduction of molecular oxygen"/>
    <property type="evidence" value="ECO:0007669"/>
    <property type="project" value="UniProtKB-UniRule"/>
</dbReference>
<dbReference type="AlphaFoldDB" id="A0A4S8QD97"/>
<dbReference type="Gene3D" id="3.40.250.10">
    <property type="entry name" value="Rhodanese-like domain"/>
    <property type="match status" value="1"/>
</dbReference>
<evidence type="ECO:0000259" key="2">
    <source>
        <dbReference type="PROSITE" id="PS50206"/>
    </source>
</evidence>
<dbReference type="HAMAP" id="MF_00469">
    <property type="entry name" value="TrhO"/>
    <property type="match status" value="1"/>
</dbReference>
<dbReference type="PANTHER" id="PTHR43268">
    <property type="entry name" value="THIOSULFATE SULFURTRANSFERASE/RHODANESE-LIKE DOMAIN-CONTAINING PROTEIN 2"/>
    <property type="match status" value="1"/>
</dbReference>
<protein>
    <recommendedName>
        <fullName evidence="1">tRNA uridine(34) hydroxylase</fullName>
        <ecNumber evidence="1">1.14.-.-</ecNumber>
    </recommendedName>
    <alternativeName>
        <fullName evidence="1">tRNA hydroxylation protein O</fullName>
    </alternativeName>
</protein>
<dbReference type="PROSITE" id="PS50206">
    <property type="entry name" value="RHODANESE_3"/>
    <property type="match status" value="1"/>
</dbReference>
<dbReference type="InterPro" id="IPR001763">
    <property type="entry name" value="Rhodanese-like_dom"/>
</dbReference>
<dbReference type="CDD" id="cd01518">
    <property type="entry name" value="RHOD_YceA"/>
    <property type="match status" value="1"/>
</dbReference>
<keyword evidence="1" id="KW-0819">tRNA processing</keyword>
<dbReference type="InterPro" id="IPR036873">
    <property type="entry name" value="Rhodanese-like_dom_sf"/>
</dbReference>